<evidence type="ECO:0000313" key="5">
    <source>
        <dbReference type="Proteomes" id="UP001311799"/>
    </source>
</evidence>
<gene>
    <name evidence="4" type="ORF">RS030_71008</name>
</gene>
<sequence length="727" mass="81710">MSSKNNILQGAKNKNIFLNNNFSMSRPKTVGRLNKKNNEDNTGTYNNDILLKNSSRIHLNKENVRVIVRIRPFDLSGNLESLQGCVKIINEYSGKKKILLEDPRHRALPKSYEFDEVYDTDSKTEYIYSEEVKDFVSPLLSECTCINIFAFGSSGTGKTYTMHGGGGDDVGIVGLTIKQLIEINDNQEVPGKFSFSFFEVYCEKIQDLLSGIDGVRNSSDPTESCSSKVSIRTDICGRVRVVGTIKSEFTTWDDFCRVYLQALKRRTSGKTSINSVSSRSHACIQVNYIPPISDLNNDETNSSVEDTIENRRRRGSISFHVKPKINPNYPRTIVNLIDLSGFENNRITNNSGRRMIESTFINSSLLSLSKVINALKRNGGTQSSQSCIPYRESKLTRLLQEYLGGGADPPYSPFCLRCIMICTISPSITFFQQTYATLNTPTHGNTTGMMKYIGIIDRKIKEKETTLGERFRSSKTNYVHNKTEVKTAKSLDLSKVNQRRNAPSSSKISQDIGGKVIGKGTGDQVSNIRSYRNVESRVARMIKGEIPFHSKSLKKKTDKVKSLDSLRTNLKDGISNSEYDENSKDMNANLSSTNACKHEAISTTGRNIEFRDTASHKEDKEIDLISSSLNSFNTFGNYREVKEIKLEEIEAISSNSENISEKCNIESVKSLFGNSEGVLKEHEVNEVQNVVKITEIKLKPEIYQKNCEHSTMKSVNRPVTRSQTKRQ</sequence>
<feature type="compositionally biased region" description="Polar residues" evidence="2">
    <location>
        <begin position="496"/>
        <end position="509"/>
    </location>
</feature>
<name>A0AAV9XTS4_9CRYT</name>
<dbReference type="GO" id="GO:0008017">
    <property type="term" value="F:microtubule binding"/>
    <property type="evidence" value="ECO:0007669"/>
    <property type="project" value="InterPro"/>
</dbReference>
<dbReference type="PANTHER" id="PTHR47969">
    <property type="entry name" value="CHROMOSOME-ASSOCIATED KINESIN KIF4A-RELATED"/>
    <property type="match status" value="1"/>
</dbReference>
<dbReference type="GO" id="GO:0005524">
    <property type="term" value="F:ATP binding"/>
    <property type="evidence" value="ECO:0007669"/>
    <property type="project" value="UniProtKB-UniRule"/>
</dbReference>
<comment type="caution">
    <text evidence="4">The sequence shown here is derived from an EMBL/GenBank/DDBJ whole genome shotgun (WGS) entry which is preliminary data.</text>
</comment>
<dbReference type="GO" id="GO:0007052">
    <property type="term" value="P:mitotic spindle organization"/>
    <property type="evidence" value="ECO:0007669"/>
    <property type="project" value="TreeGrafter"/>
</dbReference>
<dbReference type="PANTHER" id="PTHR47969:SF9">
    <property type="entry name" value="KINESIN-LIKE PROTEIN"/>
    <property type="match status" value="1"/>
</dbReference>
<dbReference type="InterPro" id="IPR001752">
    <property type="entry name" value="Kinesin_motor_dom"/>
</dbReference>
<evidence type="ECO:0000256" key="1">
    <source>
        <dbReference type="PROSITE-ProRule" id="PRU00283"/>
    </source>
</evidence>
<dbReference type="Gene3D" id="3.40.850.10">
    <property type="entry name" value="Kinesin motor domain"/>
    <property type="match status" value="1"/>
</dbReference>
<evidence type="ECO:0000256" key="2">
    <source>
        <dbReference type="SAM" id="MobiDB-lite"/>
    </source>
</evidence>
<comment type="similarity">
    <text evidence="1">Belongs to the TRAFAC class myosin-kinesin ATPase superfamily. Kinesin family.</text>
</comment>
<feature type="region of interest" description="Disordered" evidence="2">
    <location>
        <begin position="496"/>
        <end position="515"/>
    </location>
</feature>
<organism evidence="4 5">
    <name type="scientific">Cryptosporidium xiaoi</name>
    <dbReference type="NCBI Taxonomy" id="659607"/>
    <lineage>
        <taxon>Eukaryota</taxon>
        <taxon>Sar</taxon>
        <taxon>Alveolata</taxon>
        <taxon>Apicomplexa</taxon>
        <taxon>Conoidasida</taxon>
        <taxon>Coccidia</taxon>
        <taxon>Eucoccidiorida</taxon>
        <taxon>Eimeriorina</taxon>
        <taxon>Cryptosporidiidae</taxon>
        <taxon>Cryptosporidium</taxon>
    </lineage>
</organism>
<dbReference type="InterPro" id="IPR036961">
    <property type="entry name" value="Kinesin_motor_dom_sf"/>
</dbReference>
<dbReference type="PROSITE" id="PS50067">
    <property type="entry name" value="KINESIN_MOTOR_2"/>
    <property type="match status" value="1"/>
</dbReference>
<dbReference type="PRINTS" id="PR00380">
    <property type="entry name" value="KINESINHEAVY"/>
</dbReference>
<dbReference type="InterPro" id="IPR027640">
    <property type="entry name" value="Kinesin-like_fam"/>
</dbReference>
<feature type="domain" description="Kinesin motor" evidence="3">
    <location>
        <begin position="63"/>
        <end position="447"/>
    </location>
</feature>
<dbReference type="SUPFAM" id="SSF52540">
    <property type="entry name" value="P-loop containing nucleoside triphosphate hydrolases"/>
    <property type="match status" value="1"/>
</dbReference>
<dbReference type="EMBL" id="JAWDEY010000035">
    <property type="protein sequence ID" value="KAK6588158.1"/>
    <property type="molecule type" value="Genomic_DNA"/>
</dbReference>
<dbReference type="GO" id="GO:0007018">
    <property type="term" value="P:microtubule-based movement"/>
    <property type="evidence" value="ECO:0007669"/>
    <property type="project" value="InterPro"/>
</dbReference>
<dbReference type="SMART" id="SM00129">
    <property type="entry name" value="KISc"/>
    <property type="match status" value="1"/>
</dbReference>
<keyword evidence="1" id="KW-0067">ATP-binding</keyword>
<dbReference type="InterPro" id="IPR027417">
    <property type="entry name" value="P-loop_NTPase"/>
</dbReference>
<dbReference type="AlphaFoldDB" id="A0AAV9XTS4"/>
<proteinExistence type="inferred from homology"/>
<evidence type="ECO:0000259" key="3">
    <source>
        <dbReference type="PROSITE" id="PS50067"/>
    </source>
</evidence>
<feature type="binding site" evidence="1">
    <location>
        <begin position="152"/>
        <end position="159"/>
    </location>
    <ligand>
        <name>ATP</name>
        <dbReference type="ChEBI" id="CHEBI:30616"/>
    </ligand>
</feature>
<keyword evidence="1" id="KW-0547">Nucleotide-binding</keyword>
<dbReference type="GO" id="GO:0005875">
    <property type="term" value="C:microtubule associated complex"/>
    <property type="evidence" value="ECO:0007669"/>
    <property type="project" value="TreeGrafter"/>
</dbReference>
<accession>A0AAV9XTS4</accession>
<dbReference type="Proteomes" id="UP001311799">
    <property type="component" value="Unassembled WGS sequence"/>
</dbReference>
<keyword evidence="1" id="KW-0505">Motor protein</keyword>
<protein>
    <submittedName>
        <fullName evidence="4">Kinesin heavy chain</fullName>
    </submittedName>
</protein>
<keyword evidence="5" id="KW-1185">Reference proteome</keyword>
<reference evidence="4 5" key="1">
    <citation type="submission" date="2023-10" db="EMBL/GenBank/DDBJ databases">
        <title>Comparative genomics analysis reveals potential genetic determinants of host preference in Cryptosporidium xiaoi.</title>
        <authorList>
            <person name="Xiao L."/>
            <person name="Li J."/>
        </authorList>
    </citation>
    <scope>NUCLEOTIDE SEQUENCE [LARGE SCALE GENOMIC DNA]</scope>
    <source>
        <strain evidence="4 5">52996</strain>
    </source>
</reference>
<evidence type="ECO:0000313" key="4">
    <source>
        <dbReference type="EMBL" id="KAK6588158.1"/>
    </source>
</evidence>
<dbReference type="GO" id="GO:0003777">
    <property type="term" value="F:microtubule motor activity"/>
    <property type="evidence" value="ECO:0007669"/>
    <property type="project" value="InterPro"/>
</dbReference>
<dbReference type="GO" id="GO:0051231">
    <property type="term" value="P:spindle elongation"/>
    <property type="evidence" value="ECO:0007669"/>
    <property type="project" value="TreeGrafter"/>
</dbReference>
<dbReference type="Pfam" id="PF00225">
    <property type="entry name" value="Kinesin"/>
    <property type="match status" value="1"/>
</dbReference>